<dbReference type="OrthoDB" id="9790209at2"/>
<organism evidence="9 10">
    <name type="scientific">Palleronia caenipelagi</name>
    <dbReference type="NCBI Taxonomy" id="2489174"/>
    <lineage>
        <taxon>Bacteria</taxon>
        <taxon>Pseudomonadati</taxon>
        <taxon>Pseudomonadota</taxon>
        <taxon>Alphaproteobacteria</taxon>
        <taxon>Rhodobacterales</taxon>
        <taxon>Roseobacteraceae</taxon>
        <taxon>Palleronia</taxon>
    </lineage>
</organism>
<evidence type="ECO:0000256" key="7">
    <source>
        <dbReference type="RuleBase" id="RU369079"/>
    </source>
</evidence>
<proteinExistence type="inferred from homology"/>
<evidence type="ECO:0000256" key="5">
    <source>
        <dbReference type="ARBA" id="ARBA00022989"/>
    </source>
</evidence>
<protein>
    <recommendedName>
        <fullName evidence="7">TRAP transporter large permease protein</fullName>
    </recommendedName>
</protein>
<feature type="transmembrane region" description="Helical" evidence="7">
    <location>
        <begin position="394"/>
        <end position="418"/>
    </location>
</feature>
<feature type="transmembrane region" description="Helical" evidence="7">
    <location>
        <begin position="354"/>
        <end position="382"/>
    </location>
</feature>
<dbReference type="PANTHER" id="PTHR33362:SF5">
    <property type="entry name" value="C4-DICARBOXYLATE TRAP TRANSPORTER LARGE PERMEASE PROTEIN DCTM"/>
    <property type="match status" value="1"/>
</dbReference>
<dbReference type="GO" id="GO:0022857">
    <property type="term" value="F:transmembrane transporter activity"/>
    <property type="evidence" value="ECO:0007669"/>
    <property type="project" value="UniProtKB-UniRule"/>
</dbReference>
<keyword evidence="6 7" id="KW-0472">Membrane</keyword>
<feature type="transmembrane region" description="Helical" evidence="7">
    <location>
        <begin position="135"/>
        <end position="158"/>
    </location>
</feature>
<keyword evidence="2" id="KW-1003">Cell membrane</keyword>
<dbReference type="InterPro" id="IPR004681">
    <property type="entry name" value="TRAP_DctM"/>
</dbReference>
<dbReference type="InterPro" id="IPR010656">
    <property type="entry name" value="DctM"/>
</dbReference>
<feature type="transmembrane region" description="Helical" evidence="7">
    <location>
        <begin position="212"/>
        <end position="231"/>
    </location>
</feature>
<evidence type="ECO:0000313" key="10">
    <source>
        <dbReference type="Proteomes" id="UP000318590"/>
    </source>
</evidence>
<feature type="transmembrane region" description="Helical" evidence="7">
    <location>
        <begin position="237"/>
        <end position="264"/>
    </location>
</feature>
<feature type="domain" description="TRAP C4-dicarboxylate transport system permease DctM subunit" evidence="8">
    <location>
        <begin position="8"/>
        <end position="413"/>
    </location>
</feature>
<keyword evidence="3 7" id="KW-0997">Cell inner membrane</keyword>
<feature type="transmembrane region" description="Helical" evidence="7">
    <location>
        <begin position="271"/>
        <end position="290"/>
    </location>
</feature>
<dbReference type="EMBL" id="VFSV01000073">
    <property type="protein sequence ID" value="TRD14477.1"/>
    <property type="molecule type" value="Genomic_DNA"/>
</dbReference>
<dbReference type="AlphaFoldDB" id="A0A547PK30"/>
<dbReference type="PANTHER" id="PTHR33362">
    <property type="entry name" value="SIALIC ACID TRAP TRANSPORTER PERMEASE PROTEIN SIAT-RELATED"/>
    <property type="match status" value="1"/>
</dbReference>
<reference evidence="9 10" key="1">
    <citation type="submission" date="2019-06" db="EMBL/GenBank/DDBJ databases">
        <title>Paenimaribius caenipelagi gen. nov., sp. nov., isolated from a tidal flat.</title>
        <authorList>
            <person name="Yoon J.-H."/>
        </authorList>
    </citation>
    <scope>NUCLEOTIDE SEQUENCE [LARGE SCALE GENOMIC DNA]</scope>
    <source>
        <strain evidence="9 10">JBTF-M29</strain>
    </source>
</reference>
<feature type="transmembrane region" description="Helical" evidence="7">
    <location>
        <begin position="310"/>
        <end position="342"/>
    </location>
</feature>
<comment type="caution">
    <text evidence="9">The sequence shown here is derived from an EMBL/GenBank/DDBJ whole genome shotgun (WGS) entry which is preliminary data.</text>
</comment>
<feature type="transmembrane region" description="Helical" evidence="7">
    <location>
        <begin position="170"/>
        <end position="191"/>
    </location>
</feature>
<keyword evidence="7" id="KW-0813">Transport</keyword>
<feature type="transmembrane region" description="Helical" evidence="7">
    <location>
        <begin position="95"/>
        <end position="123"/>
    </location>
</feature>
<dbReference type="PIRSF" id="PIRSF006066">
    <property type="entry name" value="HI0050"/>
    <property type="match status" value="1"/>
</dbReference>
<comment type="function">
    <text evidence="7">Part of the tripartite ATP-independent periplasmic (TRAP) transport system.</text>
</comment>
<evidence type="ECO:0000256" key="2">
    <source>
        <dbReference type="ARBA" id="ARBA00022475"/>
    </source>
</evidence>
<dbReference type="GO" id="GO:0005886">
    <property type="term" value="C:plasma membrane"/>
    <property type="evidence" value="ECO:0007669"/>
    <property type="project" value="UniProtKB-SubCell"/>
</dbReference>
<keyword evidence="10" id="KW-1185">Reference proteome</keyword>
<comment type="subunit">
    <text evidence="7">The complex comprises the extracytoplasmic solute receptor protein and the two transmembrane proteins.</text>
</comment>
<comment type="subcellular location">
    <subcellularLocation>
        <location evidence="1 7">Cell inner membrane</location>
        <topology evidence="1 7">Multi-pass membrane protein</topology>
    </subcellularLocation>
</comment>
<dbReference type="Proteomes" id="UP000318590">
    <property type="component" value="Unassembled WGS sequence"/>
</dbReference>
<dbReference type="NCBIfam" id="TIGR00786">
    <property type="entry name" value="dctM"/>
    <property type="match status" value="1"/>
</dbReference>
<gene>
    <name evidence="9" type="ORF">FEV53_18880</name>
</gene>
<keyword evidence="4 7" id="KW-0812">Transmembrane</keyword>
<evidence type="ECO:0000313" key="9">
    <source>
        <dbReference type="EMBL" id="TRD14477.1"/>
    </source>
</evidence>
<dbReference type="RefSeq" id="WP_142836242.1">
    <property type="nucleotide sequence ID" value="NZ_VFSV01000073.1"/>
</dbReference>
<comment type="similarity">
    <text evidence="7">Belongs to the TRAP transporter large permease family.</text>
</comment>
<evidence type="ECO:0000259" key="8">
    <source>
        <dbReference type="Pfam" id="PF06808"/>
    </source>
</evidence>
<dbReference type="Pfam" id="PF06808">
    <property type="entry name" value="DctM"/>
    <property type="match status" value="1"/>
</dbReference>
<comment type="caution">
    <text evidence="7">Lacks conserved residue(s) required for the propagation of feature annotation.</text>
</comment>
<evidence type="ECO:0000256" key="1">
    <source>
        <dbReference type="ARBA" id="ARBA00004429"/>
    </source>
</evidence>
<keyword evidence="5 7" id="KW-1133">Transmembrane helix</keyword>
<evidence type="ECO:0000256" key="6">
    <source>
        <dbReference type="ARBA" id="ARBA00023136"/>
    </source>
</evidence>
<evidence type="ECO:0000256" key="3">
    <source>
        <dbReference type="ARBA" id="ARBA00022519"/>
    </source>
</evidence>
<evidence type="ECO:0000256" key="4">
    <source>
        <dbReference type="ARBA" id="ARBA00022692"/>
    </source>
</evidence>
<accession>A0A547PK30</accession>
<feature type="transmembrane region" description="Helical" evidence="7">
    <location>
        <begin position="56"/>
        <end position="75"/>
    </location>
</feature>
<sequence>MTALILLAIVVGLLVLRQSVVLILLIAAAYIHFFYGDGEVVYLIEDMWAALDSEVLLAIPMFMLAGATMSTGSSAQRLIDVVRAFTEWLPGGMAIAAVLSCAIFSSISGSSAVTLLAVGTVLYPALKDAGYDKKFALGSLSSAGTLGIIIPPSIPLIIYGIITETSIADLFLAGIIPGLLLTAILSFYGFFRNRHIPPKPFSWPRAAHALREGIWALMLPVILLGGIYSGYFAPTEAAAVGLAYALFVELFIHRELGFLAFFGIFKYTAQLLGSIFPILAVAISLKSLLAVQGVPQDFAAFLSDTFTSKITYLIAVNIALLIVGCFVDAIPAILILGPLFYAGAAQFGIHPVHFGIIMVVNLELGFLTPPIGLNLIVAMTAFKEKFSTVVRSVLPFLGLMVFFLILVTFIPWLSMALIR</sequence>
<name>A0A547PK30_9RHOB</name>